<evidence type="ECO:0000256" key="1">
    <source>
        <dbReference type="SAM" id="Phobius"/>
    </source>
</evidence>
<feature type="transmembrane region" description="Helical" evidence="1">
    <location>
        <begin position="12"/>
        <end position="30"/>
    </location>
</feature>
<comment type="caution">
    <text evidence="2">The sequence shown here is derived from an EMBL/GenBank/DDBJ whole genome shotgun (WGS) entry which is preliminary data.</text>
</comment>
<organism evidence="2 3">
    <name type="scientific">Arachis hypogaea</name>
    <name type="common">Peanut</name>
    <dbReference type="NCBI Taxonomy" id="3818"/>
    <lineage>
        <taxon>Eukaryota</taxon>
        <taxon>Viridiplantae</taxon>
        <taxon>Streptophyta</taxon>
        <taxon>Embryophyta</taxon>
        <taxon>Tracheophyta</taxon>
        <taxon>Spermatophyta</taxon>
        <taxon>Magnoliopsida</taxon>
        <taxon>eudicotyledons</taxon>
        <taxon>Gunneridae</taxon>
        <taxon>Pentapetalae</taxon>
        <taxon>rosids</taxon>
        <taxon>fabids</taxon>
        <taxon>Fabales</taxon>
        <taxon>Fabaceae</taxon>
        <taxon>Papilionoideae</taxon>
        <taxon>50 kb inversion clade</taxon>
        <taxon>dalbergioids sensu lato</taxon>
        <taxon>Dalbergieae</taxon>
        <taxon>Pterocarpus clade</taxon>
        <taxon>Arachis</taxon>
    </lineage>
</organism>
<evidence type="ECO:0000313" key="2">
    <source>
        <dbReference type="EMBL" id="RYR30906.1"/>
    </source>
</evidence>
<dbReference type="Proteomes" id="UP000289738">
    <property type="component" value="Chromosome B01"/>
</dbReference>
<reference evidence="2 3" key="1">
    <citation type="submission" date="2019-01" db="EMBL/GenBank/DDBJ databases">
        <title>Sequencing of cultivated peanut Arachis hypogaea provides insights into genome evolution and oil improvement.</title>
        <authorList>
            <person name="Chen X."/>
        </authorList>
    </citation>
    <scope>NUCLEOTIDE SEQUENCE [LARGE SCALE GENOMIC DNA]</scope>
    <source>
        <strain evidence="3">cv. Fuhuasheng</strain>
        <tissue evidence="2">Leaves</tissue>
    </source>
</reference>
<evidence type="ECO:0008006" key="4">
    <source>
        <dbReference type="Google" id="ProtNLM"/>
    </source>
</evidence>
<keyword evidence="1" id="KW-1133">Transmembrane helix</keyword>
<proteinExistence type="predicted"/>
<keyword evidence="3" id="KW-1185">Reference proteome</keyword>
<dbReference type="EMBL" id="SDMP01000011">
    <property type="protein sequence ID" value="RYR30906.1"/>
    <property type="molecule type" value="Genomic_DNA"/>
</dbReference>
<gene>
    <name evidence="2" type="ORF">Ahy_B01g055696</name>
</gene>
<keyword evidence="1" id="KW-0472">Membrane</keyword>
<protein>
    <recommendedName>
        <fullName evidence="4">FAR1 domain-containing protein</fullName>
    </recommendedName>
</protein>
<dbReference type="AlphaFoldDB" id="A0A445AX04"/>
<keyword evidence="1" id="KW-0812">Transmembrane</keyword>
<evidence type="ECO:0000313" key="3">
    <source>
        <dbReference type="Proteomes" id="UP000289738"/>
    </source>
</evidence>
<accession>A0A445AX04</accession>
<name>A0A445AX04_ARAHY</name>
<sequence>MVKAKVGANSRKLWGLCFCDALPLLCFLISTNNEVMKSFYYKGKYLCVVNEQFVTKIGITFKTLDEAEKFYKNDSKLAGFSTKIRNTIRNENKIKNQLITCNIEKK</sequence>